<feature type="chain" id="PRO_5040194595" description="Galectin" evidence="3">
    <location>
        <begin position="17"/>
        <end position="313"/>
    </location>
</feature>
<reference evidence="5" key="1">
    <citation type="submission" date="2022-11" db="EMBL/GenBank/DDBJ databases">
        <authorList>
            <person name="Kikuchi T."/>
        </authorList>
    </citation>
    <scope>NUCLEOTIDE SEQUENCE</scope>
    <source>
        <strain evidence="5">PS1010</strain>
    </source>
</reference>
<dbReference type="InterPro" id="IPR001079">
    <property type="entry name" value="Galectin_CRD"/>
</dbReference>
<dbReference type="GO" id="GO:0030246">
    <property type="term" value="F:carbohydrate binding"/>
    <property type="evidence" value="ECO:0007669"/>
    <property type="project" value="UniProtKB-UniRule"/>
</dbReference>
<evidence type="ECO:0000256" key="1">
    <source>
        <dbReference type="ARBA" id="ARBA00022734"/>
    </source>
</evidence>
<keyword evidence="1 2" id="KW-0430">Lectin</keyword>
<dbReference type="SUPFAM" id="SSF49899">
    <property type="entry name" value="Concanavalin A-like lectins/glucanases"/>
    <property type="match status" value="2"/>
</dbReference>
<evidence type="ECO:0000256" key="3">
    <source>
        <dbReference type="SAM" id="SignalP"/>
    </source>
</evidence>
<gene>
    <name evidence="5" type="ORF">CAMP_LOCUS4620</name>
</gene>
<keyword evidence="6" id="KW-1185">Reference proteome</keyword>
<dbReference type="FunFam" id="2.60.120.200:FF:000244">
    <property type="entry name" value="Galectin"/>
    <property type="match status" value="1"/>
</dbReference>
<organism evidence="5 6">
    <name type="scientific">Caenorhabditis angaria</name>
    <dbReference type="NCBI Taxonomy" id="860376"/>
    <lineage>
        <taxon>Eukaryota</taxon>
        <taxon>Metazoa</taxon>
        <taxon>Ecdysozoa</taxon>
        <taxon>Nematoda</taxon>
        <taxon>Chromadorea</taxon>
        <taxon>Rhabditida</taxon>
        <taxon>Rhabditina</taxon>
        <taxon>Rhabditomorpha</taxon>
        <taxon>Rhabditoidea</taxon>
        <taxon>Rhabditidae</taxon>
        <taxon>Peloderinae</taxon>
        <taxon>Caenorhabditis</taxon>
    </lineage>
</organism>
<keyword evidence="3" id="KW-0732">Signal</keyword>
<sequence>MRFAILATSLVALVLAQGTATDSKESNYGKYIGEQDYKLPFKTRMSEPLAVGQTIHAVGTLTEKPTRIDFNFHKGPSKDSDLPLHFSIRFGEGYFGSGKLVYNTFENGNWSENEQRISNPFKANQEFDLRVRILEGKFQVFANRVDVGTFEQRLPLAGIDHVSIRGDLSKLRLFHYGGRIFPNPYMAVSALTPGKRLDISALPTGKRVNINLYRESKEYALQVSIRFNEGAIVRNAMTSNVWGKEEREGKMPLNKKEVFDVTIINEEFSFQIFFNGKRFGTFAHRGSPTDIKTLEIDGDVDVQTVTINDAPGV</sequence>
<dbReference type="Proteomes" id="UP001152747">
    <property type="component" value="Unassembled WGS sequence"/>
</dbReference>
<dbReference type="PANTHER" id="PTHR11346:SF180">
    <property type="entry name" value="GALECTIN"/>
    <property type="match status" value="1"/>
</dbReference>
<dbReference type="PROSITE" id="PS51304">
    <property type="entry name" value="GALECTIN"/>
    <property type="match status" value="2"/>
</dbReference>
<evidence type="ECO:0000313" key="5">
    <source>
        <dbReference type="EMBL" id="CAI5441983.1"/>
    </source>
</evidence>
<feature type="domain" description="Galectin" evidence="4">
    <location>
        <begin position="41"/>
        <end position="177"/>
    </location>
</feature>
<dbReference type="FunFam" id="2.60.120.200:FF:000312">
    <property type="entry name" value="Galectin"/>
    <property type="match status" value="1"/>
</dbReference>
<accession>A0A9P1MWZ4</accession>
<dbReference type="PANTHER" id="PTHR11346">
    <property type="entry name" value="GALECTIN"/>
    <property type="match status" value="1"/>
</dbReference>
<dbReference type="AlphaFoldDB" id="A0A9P1MWZ4"/>
<evidence type="ECO:0000313" key="6">
    <source>
        <dbReference type="Proteomes" id="UP001152747"/>
    </source>
</evidence>
<dbReference type="SMART" id="SM00908">
    <property type="entry name" value="Gal-bind_lectin"/>
    <property type="match status" value="2"/>
</dbReference>
<proteinExistence type="predicted"/>
<name>A0A9P1MWZ4_9PELO</name>
<feature type="signal peptide" evidence="3">
    <location>
        <begin position="1"/>
        <end position="16"/>
    </location>
</feature>
<evidence type="ECO:0000256" key="2">
    <source>
        <dbReference type="RuleBase" id="RU102079"/>
    </source>
</evidence>
<feature type="domain" description="Galectin" evidence="4">
    <location>
        <begin position="183"/>
        <end position="308"/>
    </location>
</feature>
<dbReference type="Pfam" id="PF00337">
    <property type="entry name" value="Gal-bind_lectin"/>
    <property type="match status" value="2"/>
</dbReference>
<evidence type="ECO:0000259" key="4">
    <source>
        <dbReference type="PROSITE" id="PS51304"/>
    </source>
</evidence>
<dbReference type="Gene3D" id="2.60.120.200">
    <property type="match status" value="2"/>
</dbReference>
<dbReference type="SMART" id="SM00276">
    <property type="entry name" value="GLECT"/>
    <property type="match status" value="2"/>
</dbReference>
<comment type="caution">
    <text evidence="5">The sequence shown here is derived from an EMBL/GenBank/DDBJ whole genome shotgun (WGS) entry which is preliminary data.</text>
</comment>
<dbReference type="OrthoDB" id="6251307at2759"/>
<dbReference type="CDD" id="cd00070">
    <property type="entry name" value="GLECT"/>
    <property type="match status" value="2"/>
</dbReference>
<protein>
    <recommendedName>
        <fullName evidence="2">Galectin</fullName>
    </recommendedName>
</protein>
<dbReference type="InterPro" id="IPR044156">
    <property type="entry name" value="Galectin-like"/>
</dbReference>
<dbReference type="InterPro" id="IPR013320">
    <property type="entry name" value="ConA-like_dom_sf"/>
</dbReference>
<dbReference type="EMBL" id="CANHGI010000002">
    <property type="protein sequence ID" value="CAI5441983.1"/>
    <property type="molecule type" value="Genomic_DNA"/>
</dbReference>